<dbReference type="InterPro" id="IPR037185">
    <property type="entry name" value="EmrE-like"/>
</dbReference>
<keyword evidence="4" id="KW-1003">Cell membrane</keyword>
<gene>
    <name evidence="10" type="primary">rarD</name>
    <name evidence="10" type="ORF">RAK27_03870</name>
</gene>
<feature type="transmembrane region" description="Helical" evidence="8">
    <location>
        <begin position="216"/>
        <end position="235"/>
    </location>
</feature>
<evidence type="ECO:0000256" key="6">
    <source>
        <dbReference type="ARBA" id="ARBA00022989"/>
    </source>
</evidence>
<dbReference type="PANTHER" id="PTHR22911:SF137">
    <property type="entry name" value="SOLUTE CARRIER FAMILY 35 MEMBER G2-RELATED"/>
    <property type="match status" value="1"/>
</dbReference>
<evidence type="ECO:0000259" key="9">
    <source>
        <dbReference type="Pfam" id="PF00892"/>
    </source>
</evidence>
<dbReference type="InterPro" id="IPR000620">
    <property type="entry name" value="EamA_dom"/>
</dbReference>
<dbReference type="Proteomes" id="UP001290462">
    <property type="component" value="Unassembled WGS sequence"/>
</dbReference>
<feature type="transmembrane region" description="Helical" evidence="8">
    <location>
        <begin position="186"/>
        <end position="204"/>
    </location>
</feature>
<feature type="transmembrane region" description="Helical" evidence="8">
    <location>
        <begin position="12"/>
        <end position="30"/>
    </location>
</feature>
<evidence type="ECO:0000256" key="8">
    <source>
        <dbReference type="SAM" id="Phobius"/>
    </source>
</evidence>
<keyword evidence="7 8" id="KW-0472">Membrane</keyword>
<comment type="caution">
    <text evidence="10">The sequence shown here is derived from an EMBL/GenBank/DDBJ whole genome shotgun (WGS) entry which is preliminary data.</text>
</comment>
<feature type="transmembrane region" description="Helical" evidence="8">
    <location>
        <begin position="271"/>
        <end position="295"/>
    </location>
</feature>
<evidence type="ECO:0000313" key="10">
    <source>
        <dbReference type="EMBL" id="MDZ5757788.1"/>
    </source>
</evidence>
<comment type="similarity">
    <text evidence="2">Belongs to the EamA transporter family.</text>
</comment>
<keyword evidence="6 8" id="KW-1133">Transmembrane helix</keyword>
<dbReference type="NCBIfam" id="TIGR00688">
    <property type="entry name" value="rarD"/>
    <property type="match status" value="1"/>
</dbReference>
<evidence type="ECO:0000256" key="1">
    <source>
        <dbReference type="ARBA" id="ARBA00004651"/>
    </source>
</evidence>
<dbReference type="GO" id="GO:0005886">
    <property type="term" value="C:plasma membrane"/>
    <property type="evidence" value="ECO:0007669"/>
    <property type="project" value="UniProtKB-SubCell"/>
</dbReference>
<evidence type="ECO:0000256" key="4">
    <source>
        <dbReference type="ARBA" id="ARBA00022475"/>
    </source>
</evidence>
<evidence type="ECO:0000256" key="7">
    <source>
        <dbReference type="ARBA" id="ARBA00023136"/>
    </source>
</evidence>
<comment type="subcellular location">
    <subcellularLocation>
        <location evidence="1">Cell membrane</location>
        <topology evidence="1">Multi-pass membrane protein</topology>
    </subcellularLocation>
</comment>
<dbReference type="RefSeq" id="WP_322808535.1">
    <property type="nucleotide sequence ID" value="NZ_JAVBVO010000002.1"/>
</dbReference>
<dbReference type="PANTHER" id="PTHR22911">
    <property type="entry name" value="ACYL-MALONYL CONDENSING ENZYME-RELATED"/>
    <property type="match status" value="1"/>
</dbReference>
<dbReference type="InterPro" id="IPR004626">
    <property type="entry name" value="RarD"/>
</dbReference>
<keyword evidence="3" id="KW-0813">Transport</keyword>
<dbReference type="AlphaFoldDB" id="A0AAW9JQM4"/>
<reference evidence="10" key="1">
    <citation type="submission" date="2023-08" db="EMBL/GenBank/DDBJ databases">
        <title>Genomic characterization of piscicolin 126 produced by Carnobacterium maltaromaticum CM22 strain isolated from salmon (Salmo salar).</title>
        <authorList>
            <person name="Gonzalez-Gragera E."/>
            <person name="Garcia-Lopez J.D."/>
            <person name="Teso-Perez C."/>
            <person name="Gimenez-Hernandez I."/>
            <person name="Peralta-Sanchez J.M."/>
            <person name="Valdivia E."/>
            <person name="Montalban-Lopez M."/>
            <person name="Martin-Platero A.M."/>
            <person name="Banos A."/>
            <person name="Martinez-Bueno M."/>
        </authorList>
    </citation>
    <scope>NUCLEOTIDE SEQUENCE</scope>
    <source>
        <strain evidence="10">CM22</strain>
    </source>
</reference>
<feature type="transmembrane region" description="Helical" evidence="8">
    <location>
        <begin position="158"/>
        <end position="174"/>
    </location>
</feature>
<evidence type="ECO:0000256" key="5">
    <source>
        <dbReference type="ARBA" id="ARBA00022692"/>
    </source>
</evidence>
<evidence type="ECO:0000256" key="2">
    <source>
        <dbReference type="ARBA" id="ARBA00007362"/>
    </source>
</evidence>
<evidence type="ECO:0000256" key="3">
    <source>
        <dbReference type="ARBA" id="ARBA00022448"/>
    </source>
</evidence>
<feature type="transmembrane region" description="Helical" evidence="8">
    <location>
        <begin position="111"/>
        <end position="128"/>
    </location>
</feature>
<feature type="transmembrane region" description="Helical" evidence="8">
    <location>
        <begin position="36"/>
        <end position="59"/>
    </location>
</feature>
<organism evidence="10 11">
    <name type="scientific">Carnobacterium maltaromaticum</name>
    <name type="common">Carnobacterium piscicola</name>
    <dbReference type="NCBI Taxonomy" id="2751"/>
    <lineage>
        <taxon>Bacteria</taxon>
        <taxon>Bacillati</taxon>
        <taxon>Bacillota</taxon>
        <taxon>Bacilli</taxon>
        <taxon>Lactobacillales</taxon>
        <taxon>Carnobacteriaceae</taxon>
        <taxon>Carnobacterium</taxon>
    </lineage>
</organism>
<accession>A0AAW9JQM4</accession>
<feature type="transmembrane region" description="Helical" evidence="8">
    <location>
        <begin position="80"/>
        <end position="99"/>
    </location>
</feature>
<name>A0AAW9JQM4_CARML</name>
<evidence type="ECO:0000313" key="11">
    <source>
        <dbReference type="Proteomes" id="UP001290462"/>
    </source>
</evidence>
<dbReference type="SUPFAM" id="SSF103481">
    <property type="entry name" value="Multidrug resistance efflux transporter EmrE"/>
    <property type="match status" value="2"/>
</dbReference>
<dbReference type="Pfam" id="PF00892">
    <property type="entry name" value="EamA"/>
    <property type="match status" value="2"/>
</dbReference>
<feature type="transmembrane region" description="Helical" evidence="8">
    <location>
        <begin position="135"/>
        <end position="152"/>
    </location>
</feature>
<sequence>MNQEQVQNQKKGLISGLIAYILWGVLPLYWKSVGEVSALSILCYRIFWSFIFMVAVLVISGKTKAFIAETKALLQDHKRVIAIILAALLVSANWFIFIFSIGSGHVVEASLGYYINPLVNVVLATVFLKERLGRAEFIACLLAATGVLVLAIESGTIPWASLAMALTFSLYGLIKKIAQVSSFTGLTLETLVMTPFAIIYLLFFSKEGFMTFDLPINLLLIGSGIVTAIPLFLFAEAAKNISYILLGFLQYIAPTLMLISAVFLFNESFELPQLLAFGSIWIGIAIFTTSNILALKRNRMRN</sequence>
<feature type="domain" description="EamA" evidence="9">
    <location>
        <begin position="162"/>
        <end position="288"/>
    </location>
</feature>
<dbReference type="EMBL" id="JAVBVO010000002">
    <property type="protein sequence ID" value="MDZ5757788.1"/>
    <property type="molecule type" value="Genomic_DNA"/>
</dbReference>
<feature type="transmembrane region" description="Helical" evidence="8">
    <location>
        <begin position="242"/>
        <end position="265"/>
    </location>
</feature>
<feature type="domain" description="EamA" evidence="9">
    <location>
        <begin position="11"/>
        <end position="150"/>
    </location>
</feature>
<proteinExistence type="inferred from homology"/>
<protein>
    <submittedName>
        <fullName evidence="10">EamA family transporter RarD</fullName>
    </submittedName>
</protein>
<keyword evidence="5 8" id="KW-0812">Transmembrane</keyword>